<accession>A0ABS3Q462</accession>
<evidence type="ECO:0000313" key="1">
    <source>
        <dbReference type="EMBL" id="MBO1927117.1"/>
    </source>
</evidence>
<protein>
    <submittedName>
        <fullName evidence="1">Uncharacterized protein</fullName>
    </submittedName>
</protein>
<dbReference type="RefSeq" id="WP_208148563.1">
    <property type="nucleotide sequence ID" value="NZ_JAGETV010000007.1"/>
</dbReference>
<keyword evidence="2" id="KW-1185">Reference proteome</keyword>
<reference evidence="1 2" key="1">
    <citation type="submission" date="2021-03" db="EMBL/GenBank/DDBJ databases">
        <title>Thiomicrorhabdus sp.nov.,novel sulfur-oxidizing bacteria isolated from coastal sediment.</title>
        <authorList>
            <person name="Liu X."/>
        </authorList>
    </citation>
    <scope>NUCLEOTIDE SEQUENCE [LARGE SCALE GENOMIC DNA]</scope>
    <source>
        <strain evidence="1 2">6S2-11</strain>
    </source>
</reference>
<gene>
    <name evidence="1" type="ORF">J3998_05965</name>
</gene>
<proteinExistence type="predicted"/>
<dbReference type="Proteomes" id="UP000664835">
    <property type="component" value="Unassembled WGS sequence"/>
</dbReference>
<dbReference type="EMBL" id="JAGETV010000007">
    <property type="protein sequence ID" value="MBO1927117.1"/>
    <property type="molecule type" value="Genomic_DNA"/>
</dbReference>
<organism evidence="1 2">
    <name type="scientific">Thiomicrorhabdus marina</name>
    <dbReference type="NCBI Taxonomy" id="2818442"/>
    <lineage>
        <taxon>Bacteria</taxon>
        <taxon>Pseudomonadati</taxon>
        <taxon>Pseudomonadota</taxon>
        <taxon>Gammaproteobacteria</taxon>
        <taxon>Thiotrichales</taxon>
        <taxon>Piscirickettsiaceae</taxon>
        <taxon>Thiomicrorhabdus</taxon>
    </lineage>
</organism>
<sequence>MSSQKMMFAPSINGKIIFNGFKRAYNGYEFANSNSGFSRPFYQGVEIAPSLSYDLGVFLCPFYCGARKLGGLLSCRSLGSGLLTRLSVASMFLAGQEVTPKIPRRTLMDNCIQNLPYPVNTHQKQILNKLLGRKRFNRDVLLELKKHQFITEIKARAVNVGWVVDLLTIDQQVSTLKTLDGSKDKIFKSLDTVNEFLIELGCFGFVVTFENKEVTHG</sequence>
<comment type="caution">
    <text evidence="1">The sequence shown here is derived from an EMBL/GenBank/DDBJ whole genome shotgun (WGS) entry which is preliminary data.</text>
</comment>
<name>A0ABS3Q462_9GAMM</name>
<evidence type="ECO:0000313" key="2">
    <source>
        <dbReference type="Proteomes" id="UP000664835"/>
    </source>
</evidence>